<evidence type="ECO:0000256" key="1">
    <source>
        <dbReference type="ARBA" id="ARBA00003450"/>
    </source>
</evidence>
<dbReference type="AlphaFoldDB" id="D8R6Z2"/>
<dbReference type="Proteomes" id="UP000001514">
    <property type="component" value="Unassembled WGS sequence"/>
</dbReference>
<evidence type="ECO:0000256" key="9">
    <source>
        <dbReference type="ARBA" id="ARBA00023128"/>
    </source>
</evidence>
<dbReference type="GO" id="GO:0015031">
    <property type="term" value="P:protein transport"/>
    <property type="evidence" value="ECO:0007669"/>
    <property type="project" value="UniProtKB-KW"/>
</dbReference>
<dbReference type="Pfam" id="PF06552">
    <property type="entry name" value="TOM20_plant"/>
    <property type="match status" value="1"/>
</dbReference>
<dbReference type="InParanoid" id="D8R6Z2"/>
<gene>
    <name evidence="12" type="ORF">SELMODRAFT_168603</name>
</gene>
<evidence type="ECO:0000256" key="7">
    <source>
        <dbReference type="ARBA" id="ARBA00022927"/>
    </source>
</evidence>
<dbReference type="GO" id="GO:0045040">
    <property type="term" value="P:protein insertion into mitochondrial outer membrane"/>
    <property type="evidence" value="ECO:0007669"/>
    <property type="project" value="InterPro"/>
</dbReference>
<evidence type="ECO:0000313" key="12">
    <source>
        <dbReference type="EMBL" id="EFJ31431.1"/>
    </source>
</evidence>
<dbReference type="GO" id="GO:0005742">
    <property type="term" value="C:mitochondrial outer membrane translocase complex"/>
    <property type="evidence" value="ECO:0007669"/>
    <property type="project" value="InterPro"/>
</dbReference>
<evidence type="ECO:0000256" key="11">
    <source>
        <dbReference type="SAM" id="Phobius"/>
    </source>
</evidence>
<dbReference type="SUPFAM" id="SSF48452">
    <property type="entry name" value="TPR-like"/>
    <property type="match status" value="1"/>
</dbReference>
<dbReference type="Gene3D" id="1.25.40.10">
    <property type="entry name" value="Tetratricopeptide repeat domain"/>
    <property type="match status" value="1"/>
</dbReference>
<comment type="subcellular location">
    <subcellularLocation>
        <location evidence="2">Mitochondrion outer membrane</location>
        <topology evidence="2">Single-pass membrane protein</topology>
    </subcellularLocation>
</comment>
<evidence type="ECO:0000313" key="13">
    <source>
        <dbReference type="Proteomes" id="UP000001514"/>
    </source>
</evidence>
<dbReference type="InterPro" id="IPR010547">
    <property type="entry name" value="TOM20_imprt_rcpt"/>
</dbReference>
<comment type="similarity">
    <text evidence="3">Belongs to the Tom20 family.</text>
</comment>
<keyword evidence="4" id="KW-0813">Transport</keyword>
<dbReference type="OMA" id="HKHGLVQ"/>
<evidence type="ECO:0000256" key="3">
    <source>
        <dbReference type="ARBA" id="ARBA00005792"/>
    </source>
</evidence>
<keyword evidence="6" id="KW-1000">Mitochondrion outer membrane</keyword>
<dbReference type="OrthoDB" id="1056333at2759"/>
<dbReference type="FunCoup" id="D8R6Z2">
    <property type="interactions" value="1180"/>
</dbReference>
<feature type="transmembrane region" description="Helical" evidence="11">
    <location>
        <begin position="174"/>
        <end position="194"/>
    </location>
</feature>
<dbReference type="InterPro" id="IPR011990">
    <property type="entry name" value="TPR-like_helical_dom_sf"/>
</dbReference>
<dbReference type="eggNOG" id="ENOG502QT42">
    <property type="taxonomic scope" value="Eukaryota"/>
</dbReference>
<evidence type="ECO:0000256" key="6">
    <source>
        <dbReference type="ARBA" id="ARBA00022787"/>
    </source>
</evidence>
<dbReference type="PANTHER" id="PTHR32409:SF3">
    <property type="entry name" value="MITOCHONDRIAL IMPORT RECEPTOR SUBUNIT TOM20-1-RELATED"/>
    <property type="match status" value="1"/>
</dbReference>
<dbReference type="Gramene" id="EFJ31431">
    <property type="protein sequence ID" value="EFJ31431"/>
    <property type="gene ID" value="SELMODRAFT_168603"/>
</dbReference>
<evidence type="ECO:0000256" key="8">
    <source>
        <dbReference type="ARBA" id="ARBA00022989"/>
    </source>
</evidence>
<dbReference type="PANTHER" id="PTHR32409">
    <property type="entry name" value="MITOCHONDRIAL IMPORT RECEPTOR SUBUNIT TOM20-1-RELATED"/>
    <property type="match status" value="1"/>
</dbReference>
<dbReference type="EMBL" id="GL377573">
    <property type="protein sequence ID" value="EFJ31431.1"/>
    <property type="molecule type" value="Genomic_DNA"/>
</dbReference>
<dbReference type="HOGENOM" id="CLU_117357_0_0_1"/>
<organism evidence="13">
    <name type="scientific">Selaginella moellendorffii</name>
    <name type="common">Spikemoss</name>
    <dbReference type="NCBI Taxonomy" id="88036"/>
    <lineage>
        <taxon>Eukaryota</taxon>
        <taxon>Viridiplantae</taxon>
        <taxon>Streptophyta</taxon>
        <taxon>Embryophyta</taxon>
        <taxon>Tracheophyta</taxon>
        <taxon>Lycopodiopsida</taxon>
        <taxon>Selaginellales</taxon>
        <taxon>Selaginellaceae</taxon>
        <taxon>Selaginella</taxon>
    </lineage>
</organism>
<keyword evidence="9" id="KW-0496">Mitochondrion</keyword>
<keyword evidence="13" id="KW-1185">Reference proteome</keyword>
<evidence type="ECO:0000256" key="5">
    <source>
        <dbReference type="ARBA" id="ARBA00022692"/>
    </source>
</evidence>
<evidence type="ECO:0000256" key="4">
    <source>
        <dbReference type="ARBA" id="ARBA00022448"/>
    </source>
</evidence>
<reference evidence="12 13" key="1">
    <citation type="journal article" date="2011" name="Science">
        <title>The Selaginella genome identifies genetic changes associated with the evolution of vascular plants.</title>
        <authorList>
            <person name="Banks J.A."/>
            <person name="Nishiyama T."/>
            <person name="Hasebe M."/>
            <person name="Bowman J.L."/>
            <person name="Gribskov M."/>
            <person name="dePamphilis C."/>
            <person name="Albert V.A."/>
            <person name="Aono N."/>
            <person name="Aoyama T."/>
            <person name="Ambrose B.A."/>
            <person name="Ashton N.W."/>
            <person name="Axtell M.J."/>
            <person name="Barker E."/>
            <person name="Barker M.S."/>
            <person name="Bennetzen J.L."/>
            <person name="Bonawitz N.D."/>
            <person name="Chapple C."/>
            <person name="Cheng C."/>
            <person name="Correa L.G."/>
            <person name="Dacre M."/>
            <person name="DeBarry J."/>
            <person name="Dreyer I."/>
            <person name="Elias M."/>
            <person name="Engstrom E.M."/>
            <person name="Estelle M."/>
            <person name="Feng L."/>
            <person name="Finet C."/>
            <person name="Floyd S.K."/>
            <person name="Frommer W.B."/>
            <person name="Fujita T."/>
            <person name="Gramzow L."/>
            <person name="Gutensohn M."/>
            <person name="Harholt J."/>
            <person name="Hattori M."/>
            <person name="Heyl A."/>
            <person name="Hirai T."/>
            <person name="Hiwatashi Y."/>
            <person name="Ishikawa M."/>
            <person name="Iwata M."/>
            <person name="Karol K.G."/>
            <person name="Koehler B."/>
            <person name="Kolukisaoglu U."/>
            <person name="Kubo M."/>
            <person name="Kurata T."/>
            <person name="Lalonde S."/>
            <person name="Li K."/>
            <person name="Li Y."/>
            <person name="Litt A."/>
            <person name="Lyons E."/>
            <person name="Manning G."/>
            <person name="Maruyama T."/>
            <person name="Michael T.P."/>
            <person name="Mikami K."/>
            <person name="Miyazaki S."/>
            <person name="Morinaga S."/>
            <person name="Murata T."/>
            <person name="Mueller-Roeber B."/>
            <person name="Nelson D.R."/>
            <person name="Obara M."/>
            <person name="Oguri Y."/>
            <person name="Olmstead R.G."/>
            <person name="Onodera N."/>
            <person name="Petersen B.L."/>
            <person name="Pils B."/>
            <person name="Prigge M."/>
            <person name="Rensing S.A."/>
            <person name="Riano-Pachon D.M."/>
            <person name="Roberts A.W."/>
            <person name="Sato Y."/>
            <person name="Scheller H.V."/>
            <person name="Schulz B."/>
            <person name="Schulz C."/>
            <person name="Shakirov E.V."/>
            <person name="Shibagaki N."/>
            <person name="Shinohara N."/>
            <person name="Shippen D.E."/>
            <person name="Soerensen I."/>
            <person name="Sotooka R."/>
            <person name="Sugimoto N."/>
            <person name="Sugita M."/>
            <person name="Sumikawa N."/>
            <person name="Tanurdzic M."/>
            <person name="Theissen G."/>
            <person name="Ulvskov P."/>
            <person name="Wakazuki S."/>
            <person name="Weng J.K."/>
            <person name="Willats W.W."/>
            <person name="Wipf D."/>
            <person name="Wolf P.G."/>
            <person name="Yang L."/>
            <person name="Zimmer A.D."/>
            <person name="Zhu Q."/>
            <person name="Mitros T."/>
            <person name="Hellsten U."/>
            <person name="Loque D."/>
            <person name="Otillar R."/>
            <person name="Salamov A."/>
            <person name="Schmutz J."/>
            <person name="Shapiro H."/>
            <person name="Lindquist E."/>
            <person name="Lucas S."/>
            <person name="Rokhsar D."/>
            <person name="Grigoriev I.V."/>
        </authorList>
    </citation>
    <scope>NUCLEOTIDE SEQUENCE [LARGE SCALE GENOMIC DNA]</scope>
</reference>
<keyword evidence="8 11" id="KW-1133">Transmembrane helix</keyword>
<evidence type="ECO:0000256" key="2">
    <source>
        <dbReference type="ARBA" id="ARBA00004572"/>
    </source>
</evidence>
<keyword evidence="10 11" id="KW-0472">Membrane</keyword>
<protein>
    <recommendedName>
        <fullName evidence="14">Mitochondrial import receptor subunit TOM20</fullName>
    </recommendedName>
</protein>
<comment type="function">
    <text evidence="1">Central component of the receptor complex responsible for the recognition and translocation of cytosolically synthesized mitochondrial preproteins. Together with TOM22 functions as the transit peptide receptor at the surface of the mitochondrion outer membrane and facilitates the movement of preproteins into the translocation pore.</text>
</comment>
<proteinExistence type="inferred from homology"/>
<keyword evidence="5 11" id="KW-0812">Transmembrane</keyword>
<accession>D8R6Z2</accession>
<dbReference type="KEGG" id="smo:SELMODRAFT_168603"/>
<evidence type="ECO:0008006" key="14">
    <source>
        <dbReference type="Google" id="ProtNLM"/>
    </source>
</evidence>
<keyword evidence="7" id="KW-0653">Protein transport</keyword>
<sequence>MDSREDMERLIFFEATREKAAANYARCPEDADNLTQWGGALLELAHFRQGQDQLNMIEESESKLREALAINPKKHETLWCLGNSHTAHGFLLPDSGKANEYFKKASDCFKKALDEEPKSELYMKSLEMSAKAPNVYVELQRQVLSQQLGIGGSGSGGGANLSAKGRKKKQNNDFKYDVLGWAVLVLGVVAWLGMAKIAPPRAL</sequence>
<evidence type="ECO:0000256" key="10">
    <source>
        <dbReference type="ARBA" id="ARBA00023136"/>
    </source>
</evidence>
<name>D8R6Z2_SELML</name>